<evidence type="ECO:0000313" key="11">
    <source>
        <dbReference type="Proteomes" id="UP001150569"/>
    </source>
</evidence>
<sequence length="246" mass="26608">MTRTFIVGGNWKMNGSQSTVKDLVAMLNNANLDKNVEVVVAPPSLYIPSVISTLKAGEVAGQNIYAESKGAFTGEISAEMLKDVGAKWVIIGHSERRHVFKEDDKVIAKKVKHALDVGLKVIYCVGETLADREGNQTTAVVFSQLQAVASEIKDWSNVVIAYEPVWAIGTGKVATPDQAQEVHKEIREWIKKNVSPQAADAIRIQYGGSVNSGNCKEIGMKPDVDGFLVGGASLKPEFVDIVNAQQ</sequence>
<name>A0A9W7ZRJ3_9FUNG</name>
<dbReference type="AlphaFoldDB" id="A0A9W7ZRJ3"/>
<evidence type="ECO:0000256" key="6">
    <source>
        <dbReference type="ARBA" id="ARBA00011940"/>
    </source>
</evidence>
<keyword evidence="9" id="KW-0324">Glycolysis</keyword>
<dbReference type="InterPro" id="IPR013785">
    <property type="entry name" value="Aldolase_TIM"/>
</dbReference>
<dbReference type="PANTHER" id="PTHR21139:SF2">
    <property type="entry name" value="TRIOSEPHOSPHATE ISOMERASE"/>
    <property type="match status" value="1"/>
</dbReference>
<evidence type="ECO:0000256" key="9">
    <source>
        <dbReference type="RuleBase" id="RU363013"/>
    </source>
</evidence>
<keyword evidence="11" id="KW-1185">Reference proteome</keyword>
<comment type="caution">
    <text evidence="10">The sequence shown here is derived from an EMBL/GenBank/DDBJ whole genome shotgun (WGS) entry which is preliminary data.</text>
</comment>
<dbReference type="InterPro" id="IPR035990">
    <property type="entry name" value="TIM_sf"/>
</dbReference>
<dbReference type="PROSITE" id="PS51440">
    <property type="entry name" value="TIM_2"/>
    <property type="match status" value="1"/>
</dbReference>
<dbReference type="GO" id="GO:0004807">
    <property type="term" value="F:triose-phosphate isomerase activity"/>
    <property type="evidence" value="ECO:0007669"/>
    <property type="project" value="UniProtKB-EC"/>
</dbReference>
<evidence type="ECO:0000256" key="5">
    <source>
        <dbReference type="ARBA" id="ARBA00011738"/>
    </source>
</evidence>
<comment type="catalytic activity">
    <reaction evidence="1 9">
        <text>D-glyceraldehyde 3-phosphate = dihydroxyacetone phosphate</text>
        <dbReference type="Rhea" id="RHEA:18585"/>
        <dbReference type="ChEBI" id="CHEBI:57642"/>
        <dbReference type="ChEBI" id="CHEBI:59776"/>
        <dbReference type="EC" id="5.3.1.1"/>
    </reaction>
</comment>
<evidence type="ECO:0000256" key="4">
    <source>
        <dbReference type="ARBA" id="ARBA00007422"/>
    </source>
</evidence>
<proteinExistence type="inferred from homology"/>
<accession>A0A9W7ZRJ3</accession>
<organism evidence="10 11">
    <name type="scientific">Tieghemiomyces parasiticus</name>
    <dbReference type="NCBI Taxonomy" id="78921"/>
    <lineage>
        <taxon>Eukaryota</taxon>
        <taxon>Fungi</taxon>
        <taxon>Fungi incertae sedis</taxon>
        <taxon>Zoopagomycota</taxon>
        <taxon>Kickxellomycotina</taxon>
        <taxon>Dimargaritomycetes</taxon>
        <taxon>Dimargaritales</taxon>
        <taxon>Dimargaritaceae</taxon>
        <taxon>Tieghemiomyces</taxon>
    </lineage>
</organism>
<dbReference type="GO" id="GO:0006096">
    <property type="term" value="P:glycolytic process"/>
    <property type="evidence" value="ECO:0007669"/>
    <property type="project" value="UniProtKB-KW"/>
</dbReference>
<protein>
    <recommendedName>
        <fullName evidence="7 9">Triosephosphate isomerase</fullName>
        <ecNumber evidence="6 9">5.3.1.1</ecNumber>
    </recommendedName>
</protein>
<dbReference type="PROSITE" id="PS00171">
    <property type="entry name" value="TIM_1"/>
    <property type="match status" value="1"/>
</dbReference>
<evidence type="ECO:0000313" key="10">
    <source>
        <dbReference type="EMBL" id="KAJ1911516.1"/>
    </source>
</evidence>
<comment type="pathway">
    <text evidence="3 9">Carbohydrate biosynthesis; gluconeogenesis.</text>
</comment>
<dbReference type="Gene3D" id="3.20.20.70">
    <property type="entry name" value="Aldolase class I"/>
    <property type="match status" value="1"/>
</dbReference>
<dbReference type="GO" id="GO:0046166">
    <property type="term" value="P:glyceraldehyde-3-phosphate biosynthetic process"/>
    <property type="evidence" value="ECO:0007669"/>
    <property type="project" value="TreeGrafter"/>
</dbReference>
<dbReference type="CDD" id="cd00311">
    <property type="entry name" value="TIM"/>
    <property type="match status" value="1"/>
</dbReference>
<dbReference type="SUPFAM" id="SSF51351">
    <property type="entry name" value="Triosephosphate isomerase (TIM)"/>
    <property type="match status" value="1"/>
</dbReference>
<dbReference type="InterPro" id="IPR020861">
    <property type="entry name" value="Triosephosphate_isomerase_AS"/>
</dbReference>
<dbReference type="HAMAP" id="MF_00147_B">
    <property type="entry name" value="TIM_B"/>
    <property type="match status" value="1"/>
</dbReference>
<keyword evidence="9" id="KW-0312">Gluconeogenesis</keyword>
<comment type="pathway">
    <text evidence="2 9">Carbohydrate degradation; glycolysis; D-glyceraldehyde 3-phosphate from glycerone phosphate: step 1/1.</text>
</comment>
<dbReference type="Pfam" id="PF00121">
    <property type="entry name" value="TIM"/>
    <property type="match status" value="1"/>
</dbReference>
<evidence type="ECO:0000256" key="2">
    <source>
        <dbReference type="ARBA" id="ARBA00004680"/>
    </source>
</evidence>
<evidence type="ECO:0000256" key="8">
    <source>
        <dbReference type="ARBA" id="ARBA00023235"/>
    </source>
</evidence>
<comment type="similarity">
    <text evidence="4 9">Belongs to the triosephosphate isomerase family.</text>
</comment>
<reference evidence="10" key="1">
    <citation type="submission" date="2022-07" db="EMBL/GenBank/DDBJ databases">
        <title>Phylogenomic reconstructions and comparative analyses of Kickxellomycotina fungi.</title>
        <authorList>
            <person name="Reynolds N.K."/>
            <person name="Stajich J.E."/>
            <person name="Barry K."/>
            <person name="Grigoriev I.V."/>
            <person name="Crous P."/>
            <person name="Smith M.E."/>
        </authorList>
    </citation>
    <scope>NUCLEOTIDE SEQUENCE</scope>
    <source>
        <strain evidence="10">RSA 861</strain>
    </source>
</reference>
<dbReference type="PANTHER" id="PTHR21139">
    <property type="entry name" value="TRIOSEPHOSPHATE ISOMERASE"/>
    <property type="match status" value="1"/>
</dbReference>
<evidence type="ECO:0000256" key="7">
    <source>
        <dbReference type="ARBA" id="ARBA00019397"/>
    </source>
</evidence>
<dbReference type="NCBIfam" id="TIGR00419">
    <property type="entry name" value="tim"/>
    <property type="match status" value="1"/>
</dbReference>
<evidence type="ECO:0000256" key="3">
    <source>
        <dbReference type="ARBA" id="ARBA00004742"/>
    </source>
</evidence>
<dbReference type="GO" id="GO:0005829">
    <property type="term" value="C:cytosol"/>
    <property type="evidence" value="ECO:0007669"/>
    <property type="project" value="TreeGrafter"/>
</dbReference>
<comment type="subunit">
    <text evidence="5">Homodimer.</text>
</comment>
<dbReference type="InterPro" id="IPR022896">
    <property type="entry name" value="TrioseP_Isoase_bac/euk"/>
</dbReference>
<dbReference type="GO" id="GO:0019563">
    <property type="term" value="P:glycerol catabolic process"/>
    <property type="evidence" value="ECO:0007669"/>
    <property type="project" value="TreeGrafter"/>
</dbReference>
<gene>
    <name evidence="10" type="primary">TPI1</name>
    <name evidence="10" type="ORF">IWQ60_010095</name>
</gene>
<dbReference type="EC" id="5.3.1.1" evidence="6 9"/>
<keyword evidence="8 9" id="KW-0413">Isomerase</keyword>
<dbReference type="EMBL" id="JANBPT010000923">
    <property type="protein sequence ID" value="KAJ1911516.1"/>
    <property type="molecule type" value="Genomic_DNA"/>
</dbReference>
<dbReference type="GO" id="GO:0006094">
    <property type="term" value="P:gluconeogenesis"/>
    <property type="evidence" value="ECO:0007669"/>
    <property type="project" value="UniProtKB-KW"/>
</dbReference>
<evidence type="ECO:0000256" key="1">
    <source>
        <dbReference type="ARBA" id="ARBA00000474"/>
    </source>
</evidence>
<dbReference type="FunFam" id="3.20.20.70:FF:000025">
    <property type="entry name" value="Triosephosphate isomerase"/>
    <property type="match status" value="1"/>
</dbReference>
<dbReference type="Proteomes" id="UP001150569">
    <property type="component" value="Unassembled WGS sequence"/>
</dbReference>
<dbReference type="InterPro" id="IPR000652">
    <property type="entry name" value="Triosephosphate_isomerase"/>
</dbReference>
<dbReference type="OrthoDB" id="6715177at2759"/>